<comment type="subcellular location">
    <subcellularLocation>
        <location evidence="1">Nucleus</location>
    </subcellularLocation>
</comment>
<keyword evidence="4" id="KW-0805">Transcription regulation</keyword>
<accession>A0AAD3DIB5</accession>
<dbReference type="AlphaFoldDB" id="A0AAD3DIB5"/>
<dbReference type="GO" id="GO:0032021">
    <property type="term" value="C:NELF complex"/>
    <property type="evidence" value="ECO:0007669"/>
    <property type="project" value="TreeGrafter"/>
</dbReference>
<evidence type="ECO:0000256" key="6">
    <source>
        <dbReference type="ARBA" id="ARBA00023242"/>
    </source>
</evidence>
<evidence type="ECO:0000256" key="4">
    <source>
        <dbReference type="ARBA" id="ARBA00023015"/>
    </source>
</evidence>
<dbReference type="InterPro" id="IPR006942">
    <property type="entry name" value="TH1"/>
</dbReference>
<name>A0AAD3DIB5_9CHLO</name>
<evidence type="ECO:0000256" key="5">
    <source>
        <dbReference type="ARBA" id="ARBA00023163"/>
    </source>
</evidence>
<dbReference type="Proteomes" id="UP001054857">
    <property type="component" value="Unassembled WGS sequence"/>
</dbReference>
<feature type="non-terminal residue" evidence="7">
    <location>
        <position position="195"/>
    </location>
</feature>
<evidence type="ECO:0000313" key="8">
    <source>
        <dbReference type="Proteomes" id="UP001054857"/>
    </source>
</evidence>
<dbReference type="PANTHER" id="PTHR12144:SF0">
    <property type="entry name" value="NEGATIVE ELONGATION FACTOR C_D"/>
    <property type="match status" value="1"/>
</dbReference>
<comment type="similarity">
    <text evidence="2">Belongs to the NELF-D family.</text>
</comment>
<proteinExistence type="inferred from homology"/>
<dbReference type="PANTHER" id="PTHR12144">
    <property type="entry name" value="NEGATIVE ELONGATION FACTOR D"/>
    <property type="match status" value="1"/>
</dbReference>
<dbReference type="GO" id="GO:0003723">
    <property type="term" value="F:RNA binding"/>
    <property type="evidence" value="ECO:0007669"/>
    <property type="project" value="TreeGrafter"/>
</dbReference>
<evidence type="ECO:0000256" key="3">
    <source>
        <dbReference type="ARBA" id="ARBA00022491"/>
    </source>
</evidence>
<dbReference type="Pfam" id="PF04858">
    <property type="entry name" value="TH1"/>
    <property type="match status" value="1"/>
</dbReference>
<dbReference type="GO" id="GO:0034244">
    <property type="term" value="P:negative regulation of transcription elongation by RNA polymerase II"/>
    <property type="evidence" value="ECO:0007669"/>
    <property type="project" value="TreeGrafter"/>
</dbReference>
<comment type="caution">
    <text evidence="7">The sequence shown here is derived from an EMBL/GenBank/DDBJ whole genome shotgun (WGS) entry which is preliminary data.</text>
</comment>
<keyword evidence="5" id="KW-0804">Transcription</keyword>
<protein>
    <submittedName>
        <fullName evidence="7">Uncharacterized protein</fullName>
    </submittedName>
</protein>
<dbReference type="EMBL" id="BMAR01000001">
    <property type="protein sequence ID" value="GFR40932.1"/>
    <property type="molecule type" value="Genomic_DNA"/>
</dbReference>
<evidence type="ECO:0000256" key="2">
    <source>
        <dbReference type="ARBA" id="ARBA00005726"/>
    </source>
</evidence>
<keyword evidence="3" id="KW-0678">Repressor</keyword>
<gene>
    <name evidence="7" type="ORF">Agub_g1588</name>
</gene>
<reference evidence="7 8" key="1">
    <citation type="journal article" date="2021" name="Sci. Rep.">
        <title>Genome sequencing of the multicellular alga Astrephomene provides insights into convergent evolution of germ-soma differentiation.</title>
        <authorList>
            <person name="Yamashita S."/>
            <person name="Yamamoto K."/>
            <person name="Matsuzaki R."/>
            <person name="Suzuki S."/>
            <person name="Yamaguchi H."/>
            <person name="Hirooka S."/>
            <person name="Minakuchi Y."/>
            <person name="Miyagishima S."/>
            <person name="Kawachi M."/>
            <person name="Toyoda A."/>
            <person name="Nozaki H."/>
        </authorList>
    </citation>
    <scope>NUCLEOTIDE SEQUENCE [LARGE SCALE GENOMIC DNA]</scope>
    <source>
        <strain evidence="7 8">NIES-4017</strain>
    </source>
</reference>
<keyword evidence="6" id="KW-0539">Nucleus</keyword>
<keyword evidence="8" id="KW-1185">Reference proteome</keyword>
<evidence type="ECO:0000313" key="7">
    <source>
        <dbReference type="EMBL" id="GFR40932.1"/>
    </source>
</evidence>
<organism evidence="7 8">
    <name type="scientific">Astrephomene gubernaculifera</name>
    <dbReference type="NCBI Taxonomy" id="47775"/>
    <lineage>
        <taxon>Eukaryota</taxon>
        <taxon>Viridiplantae</taxon>
        <taxon>Chlorophyta</taxon>
        <taxon>core chlorophytes</taxon>
        <taxon>Chlorophyceae</taxon>
        <taxon>CS clade</taxon>
        <taxon>Chlamydomonadales</taxon>
        <taxon>Astrephomenaceae</taxon>
        <taxon>Astrephomene</taxon>
    </lineage>
</organism>
<sequence>MAAGEELSRLEELLRRPDFVLEPNVKDSVRQYIKAGGKPEVILESLSEGYVGYAHMAMLMVKWMELVEDEPEPSHDEFHYLKEFAKSKFDPDRFISVFGSHSTRAQVLPWLDGLLGDPRGRKLVYELSAAHRNSLLLNFAIQKIMKMGYQEEVAAAGSGLASYFSVFHKLLANKVAALLAAVRRATEAEAGGAAG</sequence>
<evidence type="ECO:0000256" key="1">
    <source>
        <dbReference type="ARBA" id="ARBA00004123"/>
    </source>
</evidence>